<dbReference type="AlphaFoldDB" id="A0A6G3R2Z7"/>
<sequence length="149" mass="15449">MSAATLGAAAAPAGATTEKDTAIVIDAAQLVPEADDGGTAVEAAKAGVEVAATPMACGSWKRAVGIPLKWSKEIKNGCGLFGRDGLKVTYEWKAERGKPCIKVKGFVKGKTKWYNAGCGASGKIKNVPWGNVLAEKGIKVKGASLFVWR</sequence>
<proteinExistence type="predicted"/>
<dbReference type="RefSeq" id="WP_164332629.1">
    <property type="nucleotide sequence ID" value="NZ_JAAGMD010000796.1"/>
</dbReference>
<dbReference type="EMBL" id="JAAGMD010000796">
    <property type="protein sequence ID" value="NEA89975.1"/>
    <property type="molecule type" value="Genomic_DNA"/>
</dbReference>
<gene>
    <name evidence="1" type="ORF">G3I53_29040</name>
</gene>
<organism evidence="1">
    <name type="scientific">Streptomyces sp. SID14436</name>
    <dbReference type="NCBI Taxonomy" id="2706070"/>
    <lineage>
        <taxon>Bacteria</taxon>
        <taxon>Bacillati</taxon>
        <taxon>Actinomycetota</taxon>
        <taxon>Actinomycetes</taxon>
        <taxon>Kitasatosporales</taxon>
        <taxon>Streptomycetaceae</taxon>
        <taxon>Streptomyces</taxon>
    </lineage>
</organism>
<reference evidence="1" key="1">
    <citation type="submission" date="2020-01" db="EMBL/GenBank/DDBJ databases">
        <title>Insect and environment-associated Actinomycetes.</title>
        <authorList>
            <person name="Currrie C."/>
            <person name="Chevrette M."/>
            <person name="Carlson C."/>
            <person name="Stubbendieck R."/>
            <person name="Wendt-Pienkowski E."/>
        </authorList>
    </citation>
    <scope>NUCLEOTIDE SEQUENCE</scope>
    <source>
        <strain evidence="1">SID14436</strain>
    </source>
</reference>
<name>A0A6G3R2Z7_9ACTN</name>
<evidence type="ECO:0000313" key="1">
    <source>
        <dbReference type="EMBL" id="NEA89975.1"/>
    </source>
</evidence>
<protein>
    <submittedName>
        <fullName evidence="1">Uncharacterized protein</fullName>
    </submittedName>
</protein>
<comment type="caution">
    <text evidence="1">The sequence shown here is derived from an EMBL/GenBank/DDBJ whole genome shotgun (WGS) entry which is preliminary data.</text>
</comment>
<accession>A0A6G3R2Z7</accession>